<reference evidence="3 4" key="1">
    <citation type="journal article" date="2020" name="G3 (Bethesda)">
        <title>Improved Reference Genome for Cyclotella cryptica CCMP332, a Model for Cell Wall Morphogenesis, Salinity Adaptation, and Lipid Production in Diatoms (Bacillariophyta).</title>
        <authorList>
            <person name="Roberts W.R."/>
            <person name="Downey K.M."/>
            <person name="Ruck E.C."/>
            <person name="Traller J.C."/>
            <person name="Alverson A.J."/>
        </authorList>
    </citation>
    <scope>NUCLEOTIDE SEQUENCE [LARGE SCALE GENOMIC DNA]</scope>
    <source>
        <strain evidence="3 4">CCMP332</strain>
    </source>
</reference>
<proteinExistence type="predicted"/>
<sequence>MNHYRAMISLASIFLLMRMGSGAFTSVAFAPPLQSSNCCQEADDAHLRQQRRGVRAKCQELRYRSQLGPSGQRLSVSIPLFATPTSKQLARQLYEENLMPPTEDDIIDSHESNQEHEVQPTHIHGRYDENEMTPLESEFRSLMSTFLTYSERDIRSLTSTSNRYVNYINQQQIQKRNSLSEPHQHRQTQKTHKAQKRTKEAGIRYRALFDGVQSGALEPAVLRSFSVLFEDYLPIRLAGRRIYKYLGSVMDEVRLERQGEIARAQEICISSASNVVDGANVDIEYAHDVWDTLVDESMLTEDSLNTNDTKGQPQEVGVLSLSQLMHLGVDVVLIDMNLVKDHNDFLTRFKCAVSQEDAYTGHTQENTENLEMTFVSFVRMLYGSWPSIDAQNETKPSGMSAALLQRLERLALDSRQCRVNGKDTSAALASKAIHSGSNVTCKKRQRNSDRFDEYVAAFKVWEDKFVGGHTTDHPSRRLDILRGCFSGARDARVVAALKIVYMDYAALRLAGDLIFKLMSKIAG</sequence>
<name>A0ABD3PPG0_9STRA</name>
<evidence type="ECO:0000313" key="4">
    <source>
        <dbReference type="Proteomes" id="UP001516023"/>
    </source>
</evidence>
<gene>
    <name evidence="3" type="ORF">HJC23_002826</name>
</gene>
<dbReference type="EMBL" id="JABMIG020000144">
    <property type="protein sequence ID" value="KAL3789241.1"/>
    <property type="molecule type" value="Genomic_DNA"/>
</dbReference>
<accession>A0ABD3PPG0</accession>
<comment type="caution">
    <text evidence="3">The sequence shown here is derived from an EMBL/GenBank/DDBJ whole genome shotgun (WGS) entry which is preliminary data.</text>
</comment>
<feature type="chain" id="PRO_5044874485" evidence="2">
    <location>
        <begin position="23"/>
        <end position="523"/>
    </location>
</feature>
<keyword evidence="2" id="KW-0732">Signal</keyword>
<evidence type="ECO:0000256" key="1">
    <source>
        <dbReference type="SAM" id="MobiDB-lite"/>
    </source>
</evidence>
<feature type="compositionally biased region" description="Basic residues" evidence="1">
    <location>
        <begin position="185"/>
        <end position="196"/>
    </location>
</feature>
<dbReference type="Proteomes" id="UP001516023">
    <property type="component" value="Unassembled WGS sequence"/>
</dbReference>
<evidence type="ECO:0000313" key="3">
    <source>
        <dbReference type="EMBL" id="KAL3789241.1"/>
    </source>
</evidence>
<evidence type="ECO:0000256" key="2">
    <source>
        <dbReference type="SAM" id="SignalP"/>
    </source>
</evidence>
<organism evidence="3 4">
    <name type="scientific">Cyclotella cryptica</name>
    <dbReference type="NCBI Taxonomy" id="29204"/>
    <lineage>
        <taxon>Eukaryota</taxon>
        <taxon>Sar</taxon>
        <taxon>Stramenopiles</taxon>
        <taxon>Ochrophyta</taxon>
        <taxon>Bacillariophyta</taxon>
        <taxon>Coscinodiscophyceae</taxon>
        <taxon>Thalassiosirophycidae</taxon>
        <taxon>Stephanodiscales</taxon>
        <taxon>Stephanodiscaceae</taxon>
        <taxon>Cyclotella</taxon>
    </lineage>
</organism>
<protein>
    <submittedName>
        <fullName evidence="3">Uncharacterized protein</fullName>
    </submittedName>
</protein>
<keyword evidence="4" id="KW-1185">Reference proteome</keyword>
<dbReference type="AlphaFoldDB" id="A0ABD3PPG0"/>
<feature type="signal peptide" evidence="2">
    <location>
        <begin position="1"/>
        <end position="22"/>
    </location>
</feature>
<feature type="region of interest" description="Disordered" evidence="1">
    <location>
        <begin position="175"/>
        <end position="197"/>
    </location>
</feature>